<keyword evidence="3" id="KW-1185">Reference proteome</keyword>
<name>A0A2T2NGV8_CORCC</name>
<evidence type="ECO:0000313" key="2">
    <source>
        <dbReference type="EMBL" id="PSN64672.1"/>
    </source>
</evidence>
<gene>
    <name evidence="2" type="ORF">BS50DRAFT_576082</name>
</gene>
<dbReference type="OrthoDB" id="2958217at2759"/>
<dbReference type="Proteomes" id="UP000240883">
    <property type="component" value="Unassembled WGS sequence"/>
</dbReference>
<feature type="domain" description="Heterokaryon incompatibility" evidence="1">
    <location>
        <begin position="120"/>
        <end position="274"/>
    </location>
</feature>
<dbReference type="PANTHER" id="PTHR33112">
    <property type="entry name" value="DOMAIN PROTEIN, PUTATIVE-RELATED"/>
    <property type="match status" value="1"/>
</dbReference>
<accession>A0A2T2NGV8</accession>
<evidence type="ECO:0000259" key="1">
    <source>
        <dbReference type="Pfam" id="PF06985"/>
    </source>
</evidence>
<dbReference type="STRING" id="1448308.A0A2T2NGV8"/>
<dbReference type="AlphaFoldDB" id="A0A2T2NGV8"/>
<organism evidence="2 3">
    <name type="scientific">Corynespora cassiicola Philippines</name>
    <dbReference type="NCBI Taxonomy" id="1448308"/>
    <lineage>
        <taxon>Eukaryota</taxon>
        <taxon>Fungi</taxon>
        <taxon>Dikarya</taxon>
        <taxon>Ascomycota</taxon>
        <taxon>Pezizomycotina</taxon>
        <taxon>Dothideomycetes</taxon>
        <taxon>Pleosporomycetidae</taxon>
        <taxon>Pleosporales</taxon>
        <taxon>Corynesporascaceae</taxon>
        <taxon>Corynespora</taxon>
    </lineage>
</organism>
<protein>
    <submittedName>
        <fullName evidence="2">HET-domain-containing protein</fullName>
    </submittedName>
</protein>
<dbReference type="Pfam" id="PF06985">
    <property type="entry name" value="HET"/>
    <property type="match status" value="1"/>
</dbReference>
<dbReference type="EMBL" id="KZ678138">
    <property type="protein sequence ID" value="PSN64672.1"/>
    <property type="molecule type" value="Genomic_DNA"/>
</dbReference>
<sequence>MIMLRCIEWVALPLEQMKELRLMWFSKAIDGRKRCILYSRGFKGSLELMLDGVPNGALPGNTGSLSTSEQIKRWFDTCIKQHDACNSVNSCSSDHAAPIRYLDIENDPILLTKPATSIEYACLSHCWGSGEHIFKTQRSNLMEHKSKGIFVDRLPKTFQDAIQICHNMDVKYLWIDSLCIVQDDDDDWNVQAAHMAGVYEGALFTIAASKAHDSSQGCFTQTKRRYLADILPGISGVKIRFLLPRVLDSDGITGYSGRKGEDHPLYQRGWCLQEQLLSRRILHFGAEEVIWECMSSMSHESNPVFNTKKNSLLSLVPSSNGETSIQLYWYRLVEEYSRRSLTFHKDKLPAISAIARKLQQNHPNSRYIAGLWQETLLEDLLWRAAHPNSQLCTSDDSKVPSWSWASISGEVKFIEPQLFSIAEIINKTFITEVFEMTGRTKEAKILLKAPLLNLGELVIQTIEPQLRSVHHPTVLLTILDENFRNIDPWGIFWDYSSVSLRNGLENEIEKDLWVMIIGLTGISTRFRVKCLVLKKHHNMNTYSRVGFVVLQADIYNFVTSYTPSAVVEEFMRDFFERMEKSEVILI</sequence>
<proteinExistence type="predicted"/>
<reference evidence="2 3" key="1">
    <citation type="journal article" date="2018" name="Front. Microbiol.">
        <title>Genome-Wide Analysis of Corynespora cassiicola Leaf Fall Disease Putative Effectors.</title>
        <authorList>
            <person name="Lopez D."/>
            <person name="Ribeiro S."/>
            <person name="Label P."/>
            <person name="Fumanal B."/>
            <person name="Venisse J.S."/>
            <person name="Kohler A."/>
            <person name="de Oliveira R.R."/>
            <person name="Labutti K."/>
            <person name="Lipzen A."/>
            <person name="Lail K."/>
            <person name="Bauer D."/>
            <person name="Ohm R.A."/>
            <person name="Barry K.W."/>
            <person name="Spatafora J."/>
            <person name="Grigoriev I.V."/>
            <person name="Martin F.M."/>
            <person name="Pujade-Renaud V."/>
        </authorList>
    </citation>
    <scope>NUCLEOTIDE SEQUENCE [LARGE SCALE GENOMIC DNA]</scope>
    <source>
        <strain evidence="2 3">Philippines</strain>
    </source>
</reference>
<dbReference type="InterPro" id="IPR010730">
    <property type="entry name" value="HET"/>
</dbReference>
<evidence type="ECO:0000313" key="3">
    <source>
        <dbReference type="Proteomes" id="UP000240883"/>
    </source>
</evidence>
<dbReference type="PANTHER" id="PTHR33112:SF13">
    <property type="entry name" value="HETEROKARYON INCOMPATIBILITY DOMAIN-CONTAINING PROTEIN"/>
    <property type="match status" value="1"/>
</dbReference>